<name>A0AAD6ZGL7_9AGAR</name>
<proteinExistence type="predicted"/>
<dbReference type="Proteomes" id="UP001218218">
    <property type="component" value="Unassembled WGS sequence"/>
</dbReference>
<feature type="region of interest" description="Disordered" evidence="1">
    <location>
        <begin position="33"/>
        <end position="57"/>
    </location>
</feature>
<feature type="compositionally biased region" description="Low complexity" evidence="1">
    <location>
        <begin position="40"/>
        <end position="52"/>
    </location>
</feature>
<sequence length="132" mass="14428">MMHTRVLFVTLPTGASVVVGPPPHTLPPLRLPLLPPPPATASSSIKSKTASSKKAEPHATYTTPWNLYLAVYALNMGGLTAKFSERWKALEQEKPCMYDKYSNELKKASAPRPSLEDIRKHINMVMGTSAAV</sequence>
<organism evidence="2 3">
    <name type="scientific">Mycena albidolilacea</name>
    <dbReference type="NCBI Taxonomy" id="1033008"/>
    <lineage>
        <taxon>Eukaryota</taxon>
        <taxon>Fungi</taxon>
        <taxon>Dikarya</taxon>
        <taxon>Basidiomycota</taxon>
        <taxon>Agaricomycotina</taxon>
        <taxon>Agaricomycetes</taxon>
        <taxon>Agaricomycetidae</taxon>
        <taxon>Agaricales</taxon>
        <taxon>Marasmiineae</taxon>
        <taxon>Mycenaceae</taxon>
        <taxon>Mycena</taxon>
    </lineage>
</organism>
<keyword evidence="3" id="KW-1185">Reference proteome</keyword>
<evidence type="ECO:0000313" key="3">
    <source>
        <dbReference type="Proteomes" id="UP001218218"/>
    </source>
</evidence>
<dbReference type="EMBL" id="JARIHO010000051">
    <property type="protein sequence ID" value="KAJ7321350.1"/>
    <property type="molecule type" value="Genomic_DNA"/>
</dbReference>
<reference evidence="2" key="1">
    <citation type="submission" date="2023-03" db="EMBL/GenBank/DDBJ databases">
        <title>Massive genome expansion in bonnet fungi (Mycena s.s.) driven by repeated elements and novel gene families across ecological guilds.</title>
        <authorList>
            <consortium name="Lawrence Berkeley National Laboratory"/>
            <person name="Harder C.B."/>
            <person name="Miyauchi S."/>
            <person name="Viragh M."/>
            <person name="Kuo A."/>
            <person name="Thoen E."/>
            <person name="Andreopoulos B."/>
            <person name="Lu D."/>
            <person name="Skrede I."/>
            <person name="Drula E."/>
            <person name="Henrissat B."/>
            <person name="Morin E."/>
            <person name="Kohler A."/>
            <person name="Barry K."/>
            <person name="LaButti K."/>
            <person name="Morin E."/>
            <person name="Salamov A."/>
            <person name="Lipzen A."/>
            <person name="Mereny Z."/>
            <person name="Hegedus B."/>
            <person name="Baldrian P."/>
            <person name="Stursova M."/>
            <person name="Weitz H."/>
            <person name="Taylor A."/>
            <person name="Grigoriev I.V."/>
            <person name="Nagy L.G."/>
            <person name="Martin F."/>
            <person name="Kauserud H."/>
        </authorList>
    </citation>
    <scope>NUCLEOTIDE SEQUENCE</scope>
    <source>
        <strain evidence="2">CBHHK002</strain>
    </source>
</reference>
<evidence type="ECO:0000313" key="2">
    <source>
        <dbReference type="EMBL" id="KAJ7321350.1"/>
    </source>
</evidence>
<dbReference type="AlphaFoldDB" id="A0AAD6ZGL7"/>
<comment type="caution">
    <text evidence="2">The sequence shown here is derived from an EMBL/GenBank/DDBJ whole genome shotgun (WGS) entry which is preliminary data.</text>
</comment>
<accession>A0AAD6ZGL7</accession>
<evidence type="ECO:0000256" key="1">
    <source>
        <dbReference type="SAM" id="MobiDB-lite"/>
    </source>
</evidence>
<gene>
    <name evidence="2" type="ORF">DFH08DRAFT_889552</name>
</gene>
<protein>
    <submittedName>
        <fullName evidence="2">Uncharacterized protein</fullName>
    </submittedName>
</protein>